<dbReference type="Proteomes" id="UP000545606">
    <property type="component" value="Unassembled WGS sequence"/>
</dbReference>
<comment type="caution">
    <text evidence="1">The sequence shown here is derived from an EMBL/GenBank/DDBJ whole genome shotgun (WGS) entry which is preliminary data.</text>
</comment>
<dbReference type="AlphaFoldDB" id="A0A838Y2J6"/>
<organism evidence="1 2">
    <name type="scientific">Aquitalea aquatica</name>
    <dbReference type="NCBI Taxonomy" id="3044273"/>
    <lineage>
        <taxon>Bacteria</taxon>
        <taxon>Pseudomonadati</taxon>
        <taxon>Pseudomonadota</taxon>
        <taxon>Betaproteobacteria</taxon>
        <taxon>Neisseriales</taxon>
        <taxon>Chromobacteriaceae</taxon>
        <taxon>Aquitalea</taxon>
    </lineage>
</organism>
<proteinExistence type="predicted"/>
<dbReference type="EMBL" id="JACERN010000001">
    <property type="protein sequence ID" value="MBA4706849.1"/>
    <property type="molecule type" value="Genomic_DNA"/>
</dbReference>
<accession>A0A838Y2J6</accession>
<protein>
    <recommendedName>
        <fullName evidence="3">DUF4123 domain-containing protein</fullName>
    </recommendedName>
</protein>
<dbReference type="RefSeq" id="WP_181834218.1">
    <property type="nucleotide sequence ID" value="NZ_JACERN010000001.1"/>
</dbReference>
<evidence type="ECO:0008006" key="3">
    <source>
        <dbReference type="Google" id="ProtNLM"/>
    </source>
</evidence>
<evidence type="ECO:0000313" key="2">
    <source>
        <dbReference type="Proteomes" id="UP000545606"/>
    </source>
</evidence>
<reference evidence="1 2" key="1">
    <citation type="submission" date="2020-07" db="EMBL/GenBank/DDBJ databases">
        <title>Draft genome sequence of violacein-producing bacteria and related species.</title>
        <authorList>
            <person name="Wilson H.S."/>
            <person name="De Leon M.E."/>
        </authorList>
    </citation>
    <scope>NUCLEOTIDE SEQUENCE [LARGE SCALE GENOMIC DNA]</scope>
    <source>
        <strain evidence="1 2">HSC-21Su07</strain>
    </source>
</reference>
<name>A0A838Y2J6_9NEIS</name>
<gene>
    <name evidence="1" type="ORF">H2Z84_00420</name>
</gene>
<sequence length="290" mass="32568">MNQDHWQPLTGAFMTQGPHGRFSFAIASAEQRAELPDDWPWLLLTPKGFEDNEGLMPSLLHLSALTPEDQQTLFTQLETAQQENEQAPLSTLLSATTSPATMARHLCHAQVLVHQRQKFWLRIFDGRVWSQLPRVLNTQAILGLYGPVSQWASNLYGSWALMPPPSLTATKHTTPDMDWEALLRIGAVNRALAQTACLNWQDAIKRAACVDSLVQRAQQLYQLGRLEDQVSFACYGIRYGSQFDSHPIVQREIANLMAQSPEERTDSTLVDCLALLTEEQWATIQASSIE</sequence>
<keyword evidence="2" id="KW-1185">Reference proteome</keyword>
<evidence type="ECO:0000313" key="1">
    <source>
        <dbReference type="EMBL" id="MBA4706849.1"/>
    </source>
</evidence>